<accession>A0A543AZ76</accession>
<dbReference type="EMBL" id="VFOW01000001">
    <property type="protein sequence ID" value="TQL77889.1"/>
    <property type="molecule type" value="Genomic_DNA"/>
</dbReference>
<evidence type="ECO:0000313" key="13">
    <source>
        <dbReference type="Proteomes" id="UP000317043"/>
    </source>
</evidence>
<protein>
    <recommendedName>
        <fullName evidence="4">phosphoserine phosphatase</fullName>
        <ecNumber evidence="4">3.1.3.3</ecNumber>
    </recommendedName>
</protein>
<dbReference type="InParanoid" id="A0A543AZ76"/>
<keyword evidence="9" id="KW-0718">Serine biosynthesis</keyword>
<dbReference type="PANTHER" id="PTHR43344:SF2">
    <property type="entry name" value="PHOSPHOSERINE PHOSPHATASE"/>
    <property type="match status" value="1"/>
</dbReference>
<proteinExistence type="inferred from homology"/>
<sequence length="210" mass="23133">MPRLDDTAVFLDFDGTITLTDTAEHLLDRLATGDWREPGLRYRAGAISGLECLRREWAMLPHDEELLLKTAREVPLDPGTEQLITDLRAAGAEITVVSDGFGFHAEDECRRLGLPVVTARVIDGELTFPHRNTQCSCSGCGTCKLTPLMRARHRGLTTVVIGDGTSDRRAAGVADRVFAKNGLADWCARQAIPHTRFNRLIEVRDALLSP</sequence>
<dbReference type="GO" id="GO:0006564">
    <property type="term" value="P:L-serine biosynthetic process"/>
    <property type="evidence" value="ECO:0007669"/>
    <property type="project" value="UniProtKB-KW"/>
</dbReference>
<evidence type="ECO:0000256" key="5">
    <source>
        <dbReference type="ARBA" id="ARBA00022605"/>
    </source>
</evidence>
<dbReference type="InterPro" id="IPR050582">
    <property type="entry name" value="HAD-like_SerB"/>
</dbReference>
<evidence type="ECO:0000256" key="4">
    <source>
        <dbReference type="ARBA" id="ARBA00012640"/>
    </source>
</evidence>
<dbReference type="EC" id="3.1.3.3" evidence="4"/>
<keyword evidence="8" id="KW-0460">Magnesium</keyword>
<evidence type="ECO:0000256" key="6">
    <source>
        <dbReference type="ARBA" id="ARBA00022723"/>
    </source>
</evidence>
<comment type="catalytic activity">
    <reaction evidence="11">
        <text>O-phospho-D-serine + H2O = D-serine + phosphate</text>
        <dbReference type="Rhea" id="RHEA:24873"/>
        <dbReference type="ChEBI" id="CHEBI:15377"/>
        <dbReference type="ChEBI" id="CHEBI:35247"/>
        <dbReference type="ChEBI" id="CHEBI:43474"/>
        <dbReference type="ChEBI" id="CHEBI:58680"/>
        <dbReference type="EC" id="3.1.3.3"/>
    </reaction>
</comment>
<evidence type="ECO:0000256" key="8">
    <source>
        <dbReference type="ARBA" id="ARBA00022842"/>
    </source>
</evidence>
<comment type="catalytic activity">
    <reaction evidence="10">
        <text>O-phospho-L-serine + H2O = L-serine + phosphate</text>
        <dbReference type="Rhea" id="RHEA:21208"/>
        <dbReference type="ChEBI" id="CHEBI:15377"/>
        <dbReference type="ChEBI" id="CHEBI:33384"/>
        <dbReference type="ChEBI" id="CHEBI:43474"/>
        <dbReference type="ChEBI" id="CHEBI:57524"/>
        <dbReference type="EC" id="3.1.3.3"/>
    </reaction>
</comment>
<dbReference type="SUPFAM" id="SSF56784">
    <property type="entry name" value="HAD-like"/>
    <property type="match status" value="1"/>
</dbReference>
<dbReference type="Pfam" id="PF12710">
    <property type="entry name" value="HAD"/>
    <property type="match status" value="1"/>
</dbReference>
<dbReference type="Gene3D" id="3.40.50.1000">
    <property type="entry name" value="HAD superfamily/HAD-like"/>
    <property type="match status" value="1"/>
</dbReference>
<dbReference type="RefSeq" id="WP_142041474.1">
    <property type="nucleotide sequence ID" value="NZ_JBHTGS010000001.1"/>
</dbReference>
<dbReference type="GO" id="GO:0000287">
    <property type="term" value="F:magnesium ion binding"/>
    <property type="evidence" value="ECO:0007669"/>
    <property type="project" value="TreeGrafter"/>
</dbReference>
<comment type="cofactor">
    <cofactor evidence="1">
        <name>Mg(2+)</name>
        <dbReference type="ChEBI" id="CHEBI:18420"/>
    </cofactor>
</comment>
<evidence type="ECO:0000256" key="11">
    <source>
        <dbReference type="ARBA" id="ARBA00048523"/>
    </source>
</evidence>
<keyword evidence="5" id="KW-0028">Amino-acid biosynthesis</keyword>
<comment type="pathway">
    <text evidence="2">Amino-acid biosynthesis; L-serine biosynthesis; L-serine from 3-phospho-D-glycerate: step 3/3.</text>
</comment>
<dbReference type="NCBIfam" id="TIGR01488">
    <property type="entry name" value="HAD-SF-IB"/>
    <property type="match status" value="1"/>
</dbReference>
<dbReference type="Gene3D" id="3.90.1470.20">
    <property type="match status" value="1"/>
</dbReference>
<name>A0A543AZ76_9ACTN</name>
<evidence type="ECO:0000256" key="7">
    <source>
        <dbReference type="ARBA" id="ARBA00022801"/>
    </source>
</evidence>
<dbReference type="PANTHER" id="PTHR43344">
    <property type="entry name" value="PHOSPHOSERINE PHOSPHATASE"/>
    <property type="match status" value="1"/>
</dbReference>
<evidence type="ECO:0000256" key="10">
    <source>
        <dbReference type="ARBA" id="ARBA00048138"/>
    </source>
</evidence>
<comment type="caution">
    <text evidence="12">The sequence shown here is derived from an EMBL/GenBank/DDBJ whole genome shotgun (WGS) entry which is preliminary data.</text>
</comment>
<evidence type="ECO:0000256" key="2">
    <source>
        <dbReference type="ARBA" id="ARBA00005135"/>
    </source>
</evidence>
<comment type="similarity">
    <text evidence="3">Belongs to the HAD-like hydrolase superfamily. SerB family.</text>
</comment>
<evidence type="ECO:0000256" key="3">
    <source>
        <dbReference type="ARBA" id="ARBA00009184"/>
    </source>
</evidence>
<dbReference type="Proteomes" id="UP000317043">
    <property type="component" value="Unassembled WGS sequence"/>
</dbReference>
<gene>
    <name evidence="12" type="ORF">FB566_3463</name>
</gene>
<evidence type="ECO:0000256" key="1">
    <source>
        <dbReference type="ARBA" id="ARBA00001946"/>
    </source>
</evidence>
<dbReference type="OrthoDB" id="9792539at2"/>
<evidence type="ECO:0000256" key="9">
    <source>
        <dbReference type="ARBA" id="ARBA00023299"/>
    </source>
</evidence>
<dbReference type="InterPro" id="IPR036412">
    <property type="entry name" value="HAD-like_sf"/>
</dbReference>
<keyword evidence="13" id="KW-1185">Reference proteome</keyword>
<keyword evidence="6" id="KW-0479">Metal-binding</keyword>
<dbReference type="InterPro" id="IPR023214">
    <property type="entry name" value="HAD_sf"/>
</dbReference>
<dbReference type="GO" id="GO:0036424">
    <property type="term" value="F:L-phosphoserine phosphatase activity"/>
    <property type="evidence" value="ECO:0007669"/>
    <property type="project" value="TreeGrafter"/>
</dbReference>
<reference evidence="12 13" key="1">
    <citation type="submission" date="2019-06" db="EMBL/GenBank/DDBJ databases">
        <title>Sequencing the genomes of 1000 actinobacteria strains.</title>
        <authorList>
            <person name="Klenk H.-P."/>
        </authorList>
    </citation>
    <scope>NUCLEOTIDE SEQUENCE [LARGE SCALE GENOMIC DNA]</scope>
    <source>
        <strain evidence="12 13">DSM 45928</strain>
    </source>
</reference>
<keyword evidence="7 12" id="KW-0378">Hydrolase</keyword>
<organism evidence="12 13">
    <name type="scientific">Stackebrandtia endophytica</name>
    <dbReference type="NCBI Taxonomy" id="1496996"/>
    <lineage>
        <taxon>Bacteria</taxon>
        <taxon>Bacillati</taxon>
        <taxon>Actinomycetota</taxon>
        <taxon>Actinomycetes</taxon>
        <taxon>Glycomycetales</taxon>
        <taxon>Glycomycetaceae</taxon>
        <taxon>Stackebrandtia</taxon>
    </lineage>
</organism>
<evidence type="ECO:0000313" key="12">
    <source>
        <dbReference type="EMBL" id="TQL77889.1"/>
    </source>
</evidence>
<dbReference type="GO" id="GO:0005737">
    <property type="term" value="C:cytoplasm"/>
    <property type="evidence" value="ECO:0007669"/>
    <property type="project" value="TreeGrafter"/>
</dbReference>
<dbReference type="AlphaFoldDB" id="A0A543AZ76"/>